<organism evidence="1">
    <name type="scientific">Anguilla anguilla</name>
    <name type="common">European freshwater eel</name>
    <name type="synonym">Muraena anguilla</name>
    <dbReference type="NCBI Taxonomy" id="7936"/>
    <lineage>
        <taxon>Eukaryota</taxon>
        <taxon>Metazoa</taxon>
        <taxon>Chordata</taxon>
        <taxon>Craniata</taxon>
        <taxon>Vertebrata</taxon>
        <taxon>Euteleostomi</taxon>
        <taxon>Actinopterygii</taxon>
        <taxon>Neopterygii</taxon>
        <taxon>Teleostei</taxon>
        <taxon>Anguilliformes</taxon>
        <taxon>Anguillidae</taxon>
        <taxon>Anguilla</taxon>
    </lineage>
</organism>
<reference evidence="1" key="2">
    <citation type="journal article" date="2015" name="Fish Shellfish Immunol.">
        <title>Early steps in the European eel (Anguilla anguilla)-Vibrio vulnificus interaction in the gills: Role of the RtxA13 toxin.</title>
        <authorList>
            <person name="Callol A."/>
            <person name="Pajuelo D."/>
            <person name="Ebbesson L."/>
            <person name="Teles M."/>
            <person name="MacKenzie S."/>
            <person name="Amaro C."/>
        </authorList>
    </citation>
    <scope>NUCLEOTIDE SEQUENCE</scope>
</reference>
<sequence length="53" mass="6075">MCKGGLELDHKCHVKRGHLFTVVNCHKYSVIAQDLFCLKCRVIFKPTGMLSLR</sequence>
<name>A0A0E9VLS9_ANGAN</name>
<evidence type="ECO:0000313" key="1">
    <source>
        <dbReference type="EMBL" id="JAH78188.1"/>
    </source>
</evidence>
<reference evidence="1" key="1">
    <citation type="submission" date="2014-11" db="EMBL/GenBank/DDBJ databases">
        <authorList>
            <person name="Amaro Gonzalez C."/>
        </authorList>
    </citation>
    <scope>NUCLEOTIDE SEQUENCE</scope>
</reference>
<dbReference type="AlphaFoldDB" id="A0A0E9VLS9"/>
<proteinExistence type="predicted"/>
<protein>
    <submittedName>
        <fullName evidence="1">Uncharacterized protein</fullName>
    </submittedName>
</protein>
<dbReference type="EMBL" id="GBXM01030389">
    <property type="protein sequence ID" value="JAH78188.1"/>
    <property type="molecule type" value="Transcribed_RNA"/>
</dbReference>
<accession>A0A0E9VLS9</accession>